<proteinExistence type="predicted"/>
<dbReference type="EMBL" id="JAUTXY010000010">
    <property type="protein sequence ID" value="MEE2059904.1"/>
    <property type="molecule type" value="Genomic_DNA"/>
</dbReference>
<protein>
    <submittedName>
        <fullName evidence="2">Uncharacterized protein</fullName>
    </submittedName>
</protein>
<organism evidence="2 3">
    <name type="scientific">Rhodococcus artemisiae</name>
    <dbReference type="NCBI Taxonomy" id="714159"/>
    <lineage>
        <taxon>Bacteria</taxon>
        <taxon>Bacillati</taxon>
        <taxon>Actinomycetota</taxon>
        <taxon>Actinomycetes</taxon>
        <taxon>Mycobacteriales</taxon>
        <taxon>Nocardiaceae</taxon>
        <taxon>Rhodococcus</taxon>
    </lineage>
</organism>
<reference evidence="2 3" key="1">
    <citation type="submission" date="2023-07" db="EMBL/GenBank/DDBJ databases">
        <authorList>
            <person name="Girao M."/>
            <person name="Carvalho M.F."/>
        </authorList>
    </citation>
    <scope>NUCLEOTIDE SEQUENCE [LARGE SCALE GENOMIC DNA]</scope>
    <source>
        <strain evidence="2 3">YIM65754</strain>
    </source>
</reference>
<evidence type="ECO:0000256" key="1">
    <source>
        <dbReference type="SAM" id="MobiDB-lite"/>
    </source>
</evidence>
<comment type="caution">
    <text evidence="2">The sequence shown here is derived from an EMBL/GenBank/DDBJ whole genome shotgun (WGS) entry which is preliminary data.</text>
</comment>
<feature type="region of interest" description="Disordered" evidence="1">
    <location>
        <begin position="62"/>
        <end position="94"/>
    </location>
</feature>
<dbReference type="Proteomes" id="UP001336020">
    <property type="component" value="Unassembled WGS sequence"/>
</dbReference>
<accession>A0ABU7LEB8</accession>
<keyword evidence="3" id="KW-1185">Reference proteome</keyword>
<name>A0ABU7LEB8_9NOCA</name>
<evidence type="ECO:0000313" key="2">
    <source>
        <dbReference type="EMBL" id="MEE2059904.1"/>
    </source>
</evidence>
<gene>
    <name evidence="2" type="ORF">Q7514_20490</name>
</gene>
<sequence>MSTEMQDLQRTIGHLRQCVGSLRSRYGDAAAVQRLANDLERLDIDAHDLAERPPAEAHVYSGERIPVPNEPYDDSLFRGVDMDDEGLGGHHGDR</sequence>
<evidence type="ECO:0000313" key="3">
    <source>
        <dbReference type="Proteomes" id="UP001336020"/>
    </source>
</evidence>
<dbReference type="RefSeq" id="WP_330135106.1">
    <property type="nucleotide sequence ID" value="NZ_JAUTXY010000010.1"/>
</dbReference>